<comment type="caution">
    <text evidence="2">The sequence shown here is derived from an EMBL/GenBank/DDBJ whole genome shotgun (WGS) entry which is preliminary data.</text>
</comment>
<evidence type="ECO:0000256" key="1">
    <source>
        <dbReference type="SAM" id="Phobius"/>
    </source>
</evidence>
<dbReference type="Proteomes" id="UP000075682">
    <property type="component" value="Unassembled WGS sequence"/>
</dbReference>
<dbReference type="EMBL" id="LHZN01000119">
    <property type="protein sequence ID" value="KXV39177.1"/>
    <property type="molecule type" value="Genomic_DNA"/>
</dbReference>
<gene>
    <name evidence="2" type="ORF">AD941_05365</name>
</gene>
<dbReference type="InterPro" id="IPR016410">
    <property type="entry name" value="Phage_imm"/>
</dbReference>
<keyword evidence="1" id="KW-0812">Transmembrane</keyword>
<feature type="transmembrane region" description="Helical" evidence="1">
    <location>
        <begin position="31"/>
        <end position="54"/>
    </location>
</feature>
<keyword evidence="1" id="KW-0472">Membrane</keyword>
<evidence type="ECO:0008006" key="4">
    <source>
        <dbReference type="Google" id="ProtNLM"/>
    </source>
</evidence>
<keyword evidence="1" id="KW-1133">Transmembrane helix</keyword>
<dbReference type="AlphaFoldDB" id="A0AAW3QYH9"/>
<reference evidence="2 3" key="1">
    <citation type="submission" date="2015-06" db="EMBL/GenBank/DDBJ databases">
        <title>Improved classification and identification of acetic acid bacteria using matrix-assisted laser desorption/ionization time-of-flight mass spectrometry; Gluconobacter nephelii and Gluconobacter uchimurae are later heterotypic synonyms of Gluconobacter japonicus and Gluconobacter oxydans, respectively.</title>
        <authorList>
            <person name="Li L."/>
            <person name="Cleenwerck I."/>
            <person name="De Vuyst L."/>
            <person name="Vandamme P."/>
        </authorList>
    </citation>
    <scope>NUCLEOTIDE SEQUENCE [LARGE SCALE GENOMIC DNA]</scope>
    <source>
        <strain evidence="2 3">LMG 1356</strain>
    </source>
</reference>
<sequence length="61" mass="6872">MLLPVLAGLGLAFYFLPMLIAYRRDTVDQRKIAIITVLLGWTIIGWIAALVMALTQRSRKV</sequence>
<protein>
    <recommendedName>
        <fullName evidence="4">Superinfection immunity protein</fullName>
    </recommendedName>
</protein>
<evidence type="ECO:0000313" key="3">
    <source>
        <dbReference type="Proteomes" id="UP000075682"/>
    </source>
</evidence>
<organism evidence="2 3">
    <name type="scientific">Gluconobacter albidus</name>
    <dbReference type="NCBI Taxonomy" id="318683"/>
    <lineage>
        <taxon>Bacteria</taxon>
        <taxon>Pseudomonadati</taxon>
        <taxon>Pseudomonadota</taxon>
        <taxon>Alphaproteobacteria</taxon>
        <taxon>Acetobacterales</taxon>
        <taxon>Acetobacteraceae</taxon>
        <taxon>Gluconobacter</taxon>
    </lineage>
</organism>
<proteinExistence type="predicted"/>
<evidence type="ECO:0000313" key="2">
    <source>
        <dbReference type="EMBL" id="KXV39177.1"/>
    </source>
</evidence>
<dbReference type="Pfam" id="PF14373">
    <property type="entry name" value="Imm_superinfect"/>
    <property type="match status" value="1"/>
</dbReference>
<accession>A0AAW3QYH9</accession>
<name>A0AAW3QYH9_9PROT</name>